<proteinExistence type="predicted"/>
<reference evidence="1" key="1">
    <citation type="submission" date="2018-04" db="EMBL/GenBank/DDBJ databases">
        <title>Transcriptome assembly of Sipha flava.</title>
        <authorList>
            <person name="Scully E.D."/>
            <person name="Geib S.M."/>
            <person name="Palmer N.A."/>
            <person name="Koch K."/>
            <person name="Bradshaw J."/>
            <person name="Heng-Moss T."/>
            <person name="Sarath G."/>
        </authorList>
    </citation>
    <scope>NUCLEOTIDE SEQUENCE</scope>
</reference>
<dbReference type="InterPro" id="IPR052958">
    <property type="entry name" value="IFN-induced_PKR_regulator"/>
</dbReference>
<dbReference type="EMBL" id="GGMS01001298">
    <property type="protein sequence ID" value="MBY70501.1"/>
    <property type="molecule type" value="Transcribed_RNA"/>
</dbReference>
<dbReference type="AlphaFoldDB" id="A0A2S2PYH6"/>
<evidence type="ECO:0008006" key="2">
    <source>
        <dbReference type="Google" id="ProtNLM"/>
    </source>
</evidence>
<sequence>MYGQGYDGASNMACEFKGVQKIINDKFPKALYVHCSPHSLNLAVSSSSNITPIRNCLGIVEKLHVFLIHLKETMNCKMKLRKLTFHSILLNLKGFVLLDGCKEWKDTSATDASMFLKSIQEFIASLYVTKVLFSYGLPVCKQLQKEKIDLKKTIDLIENVISVLTNVGSF</sequence>
<dbReference type="OrthoDB" id="6598138at2759"/>
<dbReference type="PANTHER" id="PTHR46289">
    <property type="entry name" value="52 KDA REPRESSOR OF THE INHIBITOR OF THE PROTEIN KINASE-LIKE PROTEIN-RELATED"/>
    <property type="match status" value="1"/>
</dbReference>
<evidence type="ECO:0000313" key="1">
    <source>
        <dbReference type="EMBL" id="MBY70501.1"/>
    </source>
</evidence>
<name>A0A2S2PYH6_9HEMI</name>
<protein>
    <recommendedName>
        <fullName evidence="2">Zinc finger MYM-type protein 1</fullName>
    </recommendedName>
</protein>
<gene>
    <name evidence="1" type="ORF">g.58514</name>
</gene>
<organism evidence="1">
    <name type="scientific">Sipha flava</name>
    <name type="common">yellow sugarcane aphid</name>
    <dbReference type="NCBI Taxonomy" id="143950"/>
    <lineage>
        <taxon>Eukaryota</taxon>
        <taxon>Metazoa</taxon>
        <taxon>Ecdysozoa</taxon>
        <taxon>Arthropoda</taxon>
        <taxon>Hexapoda</taxon>
        <taxon>Insecta</taxon>
        <taxon>Pterygota</taxon>
        <taxon>Neoptera</taxon>
        <taxon>Paraneoptera</taxon>
        <taxon>Hemiptera</taxon>
        <taxon>Sternorrhyncha</taxon>
        <taxon>Aphidomorpha</taxon>
        <taxon>Aphidoidea</taxon>
        <taxon>Aphididae</taxon>
        <taxon>Sipha</taxon>
    </lineage>
</organism>
<dbReference type="PANTHER" id="PTHR46289:SF17">
    <property type="entry name" value="HAT C-TERMINAL DIMERISATION DOMAIN-CONTAINING PROTEIN"/>
    <property type="match status" value="1"/>
</dbReference>
<accession>A0A2S2PYH6</accession>